<gene>
    <name evidence="11" type="ORF">PSON_ATCC_30995.1.T0930209</name>
</gene>
<evidence type="ECO:0000313" key="11">
    <source>
        <dbReference type="EMBL" id="CAD8109498.1"/>
    </source>
</evidence>
<name>A0A8S1Q223_9CILI</name>
<evidence type="ECO:0000256" key="2">
    <source>
        <dbReference type="ARBA" id="ARBA00022737"/>
    </source>
</evidence>
<sequence length="714" mass="83519">MQTFEYSDEEVDQDTIKERLDKLHDLPLKFKHKTVCLRSLSGINSRKSQTCIKLRNRRQESSSESSCDDSSEIQLSEFDISDENKKANILCQYKNSFFNEKIKQFNEIKSKKFWQGNQISKIKINKDDSSIKLNKSPSIQKQQQSPISESNHNTLSFQKKKDITEHSVDQSFKQVNSPLLFYLNNVHQNSINNNNSSNFINNRSCQQSLNNSQYTIDVPCNESFAQQSTIKLNEKEILNQIVEAVFTRNIQILTKIVLLLQKEYRTDILNMKDINGNTPLLLAIKLQQQQNQFSIIRLLLSNGSDPTIKDIDGWSPIEETVAQKDLLTTSLLFDYLVSKKLFDMQQERNQIDQELFKINDFYLEMKWEFKSSIIPFISKFTPNDTFKIYKRGSSLRLDSTFAGTKNYKTKRRDLTVFYNPLMGSVQRKENSSNCKFVTILNRAKKIYYYPIQEIDPEEKNQILMDLLNCESVNGEMKVNECELIKSKNFFGNYISQKINSWICQKYEFRIQTSQHFNKKHQQNYCNLNLDQYLNQSLDQNPTSARFNFEQITNQIVGDQLFINSPSFKQENEQVQKQKQNNNKKQIDKNDKKQSDSCLLYISQAFPLNFQQFLPIIKMLANGNEFISTLQTVLSNQSVKELLNDKGFPVRIEIPINFTIDAVVTFQAFKKIDPDDLEIKKLFQIPEDYQFVSRKDATKVMKRGKKRLFLANLFL</sequence>
<dbReference type="Pfam" id="PF00023">
    <property type="entry name" value="Ank"/>
    <property type="match status" value="1"/>
</dbReference>
<evidence type="ECO:0000256" key="8">
    <source>
        <dbReference type="PROSITE-ProRule" id="PRU00023"/>
    </source>
</evidence>
<dbReference type="AlphaFoldDB" id="A0A8S1Q223"/>
<evidence type="ECO:0000256" key="1">
    <source>
        <dbReference type="ARBA" id="ARBA00004586"/>
    </source>
</evidence>
<dbReference type="Proteomes" id="UP000692954">
    <property type="component" value="Unassembled WGS sequence"/>
</dbReference>
<evidence type="ECO:0000256" key="5">
    <source>
        <dbReference type="ARBA" id="ARBA00023136"/>
    </source>
</evidence>
<dbReference type="Pfam" id="PF11904">
    <property type="entry name" value="ANKRD13_C"/>
    <property type="match status" value="1"/>
</dbReference>
<dbReference type="InterPro" id="IPR002110">
    <property type="entry name" value="Ankyrin_rpt"/>
</dbReference>
<dbReference type="GO" id="GO:0005789">
    <property type="term" value="C:endoplasmic reticulum membrane"/>
    <property type="evidence" value="ECO:0007669"/>
    <property type="project" value="UniProtKB-SubCell"/>
</dbReference>
<dbReference type="EMBL" id="CAJJDN010000093">
    <property type="protein sequence ID" value="CAD8109498.1"/>
    <property type="molecule type" value="Genomic_DNA"/>
</dbReference>
<evidence type="ECO:0000256" key="9">
    <source>
        <dbReference type="SAM" id="MobiDB-lite"/>
    </source>
</evidence>
<accession>A0A8S1Q223</accession>
<evidence type="ECO:0000256" key="3">
    <source>
        <dbReference type="ARBA" id="ARBA00022824"/>
    </source>
</evidence>
<keyword evidence="3" id="KW-0256">Endoplasmic reticulum</keyword>
<evidence type="ECO:0000256" key="6">
    <source>
        <dbReference type="ARBA" id="ARBA00023186"/>
    </source>
</evidence>
<organism evidence="11 12">
    <name type="scientific">Paramecium sonneborni</name>
    <dbReference type="NCBI Taxonomy" id="65129"/>
    <lineage>
        <taxon>Eukaryota</taxon>
        <taxon>Sar</taxon>
        <taxon>Alveolata</taxon>
        <taxon>Ciliophora</taxon>
        <taxon>Intramacronucleata</taxon>
        <taxon>Oligohymenophorea</taxon>
        <taxon>Peniculida</taxon>
        <taxon>Parameciidae</taxon>
        <taxon>Paramecium</taxon>
    </lineage>
</organism>
<evidence type="ECO:0000259" key="10">
    <source>
        <dbReference type="Pfam" id="PF11904"/>
    </source>
</evidence>
<keyword evidence="6" id="KW-0143">Chaperone</keyword>
<feature type="domain" description="Ankyrin repeat" evidence="10">
    <location>
        <begin position="396"/>
        <end position="674"/>
    </location>
</feature>
<dbReference type="OrthoDB" id="1938156at2759"/>
<evidence type="ECO:0000313" key="12">
    <source>
        <dbReference type="Proteomes" id="UP000692954"/>
    </source>
</evidence>
<evidence type="ECO:0000256" key="4">
    <source>
        <dbReference type="ARBA" id="ARBA00023043"/>
    </source>
</evidence>
<feature type="compositionally biased region" description="Low complexity" evidence="9">
    <location>
        <begin position="131"/>
        <end position="148"/>
    </location>
</feature>
<protein>
    <recommendedName>
        <fullName evidence="10">Ankyrin repeat domain-containing protein</fullName>
    </recommendedName>
</protein>
<dbReference type="PROSITE" id="PS50088">
    <property type="entry name" value="ANK_REPEAT"/>
    <property type="match status" value="1"/>
</dbReference>
<keyword evidence="12" id="KW-1185">Reference proteome</keyword>
<feature type="region of interest" description="Disordered" evidence="9">
    <location>
        <begin position="131"/>
        <end position="153"/>
    </location>
</feature>
<dbReference type="InterPro" id="IPR021832">
    <property type="entry name" value="ANKRD13"/>
</dbReference>
<keyword evidence="2" id="KW-0677">Repeat</keyword>
<dbReference type="PANTHER" id="PTHR12447">
    <property type="entry name" value="ANKYRIN REPEAT DOMAIN-CONTAINING PROTEIN 13"/>
    <property type="match status" value="1"/>
</dbReference>
<comment type="subcellular location">
    <subcellularLocation>
        <location evidence="1">Endoplasmic reticulum membrane</location>
    </subcellularLocation>
</comment>
<dbReference type="InterPro" id="IPR055285">
    <property type="entry name" value="ANKRD13_C"/>
</dbReference>
<comment type="function">
    <text evidence="7">Acts as a molecular chaperone for G protein-coupled receptors, regulating their biogenesis and exit from the ER.</text>
</comment>
<proteinExistence type="predicted"/>
<reference evidence="11" key="1">
    <citation type="submission" date="2021-01" db="EMBL/GenBank/DDBJ databases">
        <authorList>
            <consortium name="Genoscope - CEA"/>
            <person name="William W."/>
        </authorList>
    </citation>
    <scope>NUCLEOTIDE SEQUENCE</scope>
</reference>
<comment type="caution">
    <text evidence="11">The sequence shown here is derived from an EMBL/GenBank/DDBJ whole genome shotgun (WGS) entry which is preliminary data.</text>
</comment>
<keyword evidence="5" id="KW-0472">Membrane</keyword>
<feature type="repeat" description="ANK" evidence="8">
    <location>
        <begin position="275"/>
        <end position="311"/>
    </location>
</feature>
<evidence type="ECO:0000256" key="7">
    <source>
        <dbReference type="ARBA" id="ARBA00037107"/>
    </source>
</evidence>
<dbReference type="PANTHER" id="PTHR12447:SF25">
    <property type="entry name" value="ANKYRIN REPEAT DOMAIN-CONTAINING PROTEIN 13C"/>
    <property type="match status" value="1"/>
</dbReference>
<keyword evidence="4 8" id="KW-0040">ANK repeat</keyword>
<dbReference type="PROSITE" id="PS50297">
    <property type="entry name" value="ANK_REP_REGION"/>
    <property type="match status" value="1"/>
</dbReference>